<reference evidence="1 2" key="1">
    <citation type="submission" date="2019-08" db="EMBL/GenBank/DDBJ databases">
        <title>The genome of the soybean aphid Biotype 1, its phylome, world population structure and adaptation to the North American continent.</title>
        <authorList>
            <person name="Giordano R."/>
            <person name="Donthu R.K."/>
            <person name="Hernandez A.G."/>
            <person name="Wright C.L."/>
            <person name="Zimin A.V."/>
        </authorList>
    </citation>
    <scope>NUCLEOTIDE SEQUENCE [LARGE SCALE GENOMIC DNA]</scope>
    <source>
        <tissue evidence="1">Whole aphids</tissue>
    </source>
</reference>
<gene>
    <name evidence="1" type="ORF">AGLY_003483</name>
</gene>
<accession>A0A6G0U295</accession>
<proteinExistence type="predicted"/>
<evidence type="ECO:0000313" key="2">
    <source>
        <dbReference type="Proteomes" id="UP000475862"/>
    </source>
</evidence>
<sequence length="292" mass="34184">MLSGIYIIINITKSPLVYLDYTLMLFFRDHGCNTNKKCFKLEILIIRQAYRSHINGEDKRHFLLNKCVIINDPLDCCRHSTLHLQRLYLEDMRWRMIESVPTILRRTVKNPNNVTYTQLIVHALIFCNSNIKGQCSYNGNKDFNTFEIIAIKMLNKKHRLHANGQNKIVTWYVDILAQMHSQGSVLSIESRLTTSAYLLGIRLLKKLLGILNFDFFQVQTKSNFLTKTILKKDIVFIYTPTPKKKITSPHLKIWSGYGPVLHKRYLLAIFYLLKDKQHLEVLIFNPINTNIK</sequence>
<organism evidence="1 2">
    <name type="scientific">Aphis glycines</name>
    <name type="common">Soybean aphid</name>
    <dbReference type="NCBI Taxonomy" id="307491"/>
    <lineage>
        <taxon>Eukaryota</taxon>
        <taxon>Metazoa</taxon>
        <taxon>Ecdysozoa</taxon>
        <taxon>Arthropoda</taxon>
        <taxon>Hexapoda</taxon>
        <taxon>Insecta</taxon>
        <taxon>Pterygota</taxon>
        <taxon>Neoptera</taxon>
        <taxon>Paraneoptera</taxon>
        <taxon>Hemiptera</taxon>
        <taxon>Sternorrhyncha</taxon>
        <taxon>Aphidomorpha</taxon>
        <taxon>Aphidoidea</taxon>
        <taxon>Aphididae</taxon>
        <taxon>Aphidini</taxon>
        <taxon>Aphis</taxon>
        <taxon>Aphis</taxon>
    </lineage>
</organism>
<comment type="caution">
    <text evidence="1">The sequence shown here is derived from an EMBL/GenBank/DDBJ whole genome shotgun (WGS) entry which is preliminary data.</text>
</comment>
<keyword evidence="2" id="KW-1185">Reference proteome</keyword>
<dbReference type="EMBL" id="VYZN01000011">
    <property type="protein sequence ID" value="KAE9542356.1"/>
    <property type="molecule type" value="Genomic_DNA"/>
</dbReference>
<dbReference type="AlphaFoldDB" id="A0A6G0U295"/>
<name>A0A6G0U295_APHGL</name>
<evidence type="ECO:0000313" key="1">
    <source>
        <dbReference type="EMBL" id="KAE9542356.1"/>
    </source>
</evidence>
<protein>
    <submittedName>
        <fullName evidence="1">Uncharacterized protein</fullName>
    </submittedName>
</protein>
<dbReference type="Proteomes" id="UP000475862">
    <property type="component" value="Unassembled WGS sequence"/>
</dbReference>